<feature type="region of interest" description="Disordered" evidence="7">
    <location>
        <begin position="1102"/>
        <end position="1126"/>
    </location>
</feature>
<feature type="compositionally biased region" description="Basic and acidic residues" evidence="7">
    <location>
        <begin position="2239"/>
        <end position="2250"/>
    </location>
</feature>
<feature type="domain" description="FHA" evidence="8">
    <location>
        <begin position="26"/>
        <end position="76"/>
    </location>
</feature>
<gene>
    <name evidence="9" type="primary">mki67</name>
</gene>
<feature type="region of interest" description="Disordered" evidence="7">
    <location>
        <begin position="2019"/>
        <end position="2078"/>
    </location>
</feature>
<feature type="compositionally biased region" description="Low complexity" evidence="7">
    <location>
        <begin position="1931"/>
        <end position="1946"/>
    </location>
</feature>
<proteinExistence type="predicted"/>
<dbReference type="PANTHER" id="PTHR21603">
    <property type="entry name" value="ANTIGEN KI-67-LIKE PROTEIN"/>
    <property type="match status" value="1"/>
</dbReference>
<dbReference type="GO" id="GO:0005694">
    <property type="term" value="C:chromosome"/>
    <property type="evidence" value="ECO:0007669"/>
    <property type="project" value="TreeGrafter"/>
</dbReference>
<dbReference type="GO" id="GO:0051983">
    <property type="term" value="P:regulation of chromosome segregation"/>
    <property type="evidence" value="ECO:0007669"/>
    <property type="project" value="TreeGrafter"/>
</dbReference>
<feature type="region of interest" description="Disordered" evidence="7">
    <location>
        <begin position="879"/>
        <end position="911"/>
    </location>
</feature>
<feature type="compositionally biased region" description="Basic and acidic residues" evidence="7">
    <location>
        <begin position="1556"/>
        <end position="1567"/>
    </location>
</feature>
<feature type="compositionally biased region" description="Basic and acidic residues" evidence="7">
    <location>
        <begin position="1759"/>
        <end position="1771"/>
    </location>
</feature>
<feature type="domain" description="FHA" evidence="8">
    <location>
        <begin position="1029"/>
        <end position="1079"/>
    </location>
</feature>
<feature type="compositionally biased region" description="Basic and acidic residues" evidence="7">
    <location>
        <begin position="1718"/>
        <end position="1729"/>
    </location>
</feature>
<evidence type="ECO:0000256" key="5">
    <source>
        <dbReference type="ARBA" id="ARBA00023242"/>
    </source>
</evidence>
<keyword evidence="5" id="KW-0539">Nucleus</keyword>
<evidence type="ECO:0000259" key="8">
    <source>
        <dbReference type="PROSITE" id="PS50006"/>
    </source>
</evidence>
<dbReference type="SUPFAM" id="SSF49879">
    <property type="entry name" value="SMAD/FHA domain"/>
    <property type="match status" value="2"/>
</dbReference>
<dbReference type="InterPro" id="IPR029334">
    <property type="entry name" value="PP1-bd"/>
</dbReference>
<sequence length="2324" mass="252025">MSLHGKIVVIKRSGGDGTEFPLTASCLFGRKPDCDIRIQLPHVSKEHCRIELNENKEVILTNLSSTNPTRVNGEVFQQSERLKHGDLITIIDRSFRFEYPPAPTPKKNRYSTASKSETPQVLHETQARDTSAKDGTKTADVKPKEDGSLEQNKPSSPFCELYQMFKQDLDSKTPKKALGTPASRLCPQNPISTRKVDGASVISTPKKAETENVSPVTGVTPKSAQKKRKSLKGRVVEGNVPVDDFIQLPPSILETPKGKRRSSKSITPTTVEEKSAPVSQRKSHLATPEKFTASEVAEQVSECPTAEILTTPTRRRSREATPIKSLITGVEPPADAFVSNQDQIVLTENSTASTPKIKHSRSPRPAGEKLQAQDVLCELEVTTPINVKQSSAKKRKSGDLETEFPTPLCKRKRVSFGGHLEPELFDKRLPPDSPLCKGATPGRRSLCAPKIKQSLLRRASAIGLIKEHEQSAPETLSVKGSPGKKASPKTPSPAKKSPKASAKTPSPAKKSPKASAKTPSPVKKSPKASAKTPSPVKKSPRASAKTPSSAKKSPKAKTPSPGKEKTLKTAVKTPSPARRKSTLKDESQTPKAGKTPKTPASLPSANTTPTMQGRFSVSLVSTPSPTADQDSVLQPSVTVTPRVPLRRTTMSSTSKTTQKSAMKNSLQVIRRRSGVSRASMKVVNSWADIVKFGQTKTQAVIPTKKTTRVTKTKTVVPKPKTPVRKLIGHVSTGHADSPVTIVVGKAHRLKAIQPSGAAPKLVHNIAVLKKNMKMDEDLSGIADIFKTPARQRKSVVNVQSALKTPLRAQSTSMIESSVMNTPEETGEMVVSPLVVSTAKRGAYNSDAVTRLLRDGQESSFITEEADDSRTTQNEILALEMSSEESKEEQRSESKKSILTPKQKKPEQPECLTGVKRIMKTPRQKVQPIEDLRGKLMTTPRGPKASQEVSLVGVKELLTTPKQIAEPVEEMSGKVQDDYIHSETKEIHGNAISPKCLSGNVEFKMPLFGKIVVIKRSGGDGTVFPLTASCLFGRKPDCDICVKLPEVSKEHCRIELNENNEVILTNLSSTNPTRVNGEVLQQSEHLKHGDLITIIDRSFRFEYPQAPTPKRTRSSKQNTPRGPKALQKVSLGVVKTPKHVTQPVEEISGDAQEIPDAMTTEAVEELAAALAEAVEEEQPAPLAEAVQEVEEPVSAPAEAVEEKQPAPLAEAVQEVEEPVSAPAEAVEEKQPAPLTEAVQEVETVSAPAEAVKEEQPALLAEAVQEVEEPVSAPAEAVEEKQPAPLTEAVQEVETVSAPAEAVQEVEEPAFAPAEAVEEEQPAPLAEPIAAPAEAVEDEQPAPLAEPIAAPAEAVEMAHLDSEEPSVPVKGRVKKTEGIVLPPARGRSARRNETSSVEAPAETMDSVAVQEKMAVDPVPAEKLKRGRKAKQASVERVESVQENAVESESAEIPPIEDQQPTSDVPVEKPRRGRKAKRASVEQVETVLENTEAVSVPVTETFEAQTPVVRSERGRKPKQDSVEEVEAGVLEIPPIKIVEAKEMPASVPVEKPQARGKRGKQESEEAKTMEENVVAVDIPTEEVEASVLFAKPIRGRKTKQEPVDQVESVSVETPIEEVEAQEQTTVAPVEKPKRGGRKTKQASVEQVEDHPVESLTVELQEQTTVAPVEKPKRGGRKTKQASVEQVEDHPVESLTVELQEQATVAPVEKPKRGGRKTKQASVEKVESEDHPVESLTVEAKEQTTVAPVEKPKRGGRKTKQASVEKVEPVEDHPVESLTVEAQEQTTVAPVEKPKRGGRKTKQASVEQVEPVEDHPVESLTVEAQEQTTVAPVEKPKRGGRKTKQASVEQVEPVEDHPVESLTVEAQEQTTVAPVEKPKRGGRKTKQASVEQVEPVEDHPIESLTVELQEQTTLASVEKPKRVGRRTKQDPGCVVPPVSTETPEETSAPPTENPKRGGRRAKQQKVPEVVEVENMVVQEVHLPAQTEVDARPEREEAVADAEELLEAPVVKPGWRRKAKAVVKDEVPAKRARRGAADSTKVPTVAEATVEVPTEPVKRGRRSAKSKVSADETTIAAESTPLEAEVTDTGVMTAVVRRGKAPKRGNAVSETTSDQANSIEGMETIDEDSKKTSKSVNWKPDLEVTHKVTPLPKQKTSRRNDTVPVTKVEEQPERSEEQQVVKTMRGRRARSYVTVKEETVQSTPSKRARHCTIKTSAAEATVPISKPVNERNAARSMTTEEADLSDKAVPKEPVKKTRRAAKSTAAAPVEATSTTPAVPEGETIPDATVVAATKGRGKATKGKTVSQDIEQGTESEQPCKPRRGRAARK</sequence>
<feature type="compositionally biased region" description="Polar residues" evidence="7">
    <location>
        <begin position="211"/>
        <end position="223"/>
    </location>
</feature>
<keyword evidence="10" id="KW-1185">Reference proteome</keyword>
<keyword evidence="6" id="KW-0131">Cell cycle</keyword>
<dbReference type="Proteomes" id="UP000694402">
    <property type="component" value="Unassembled WGS sequence"/>
</dbReference>
<feature type="compositionally biased region" description="Basic and acidic residues" evidence="7">
    <location>
        <begin position="2162"/>
        <end position="2174"/>
    </location>
</feature>
<feature type="compositionally biased region" description="Low complexity" evidence="7">
    <location>
        <begin position="477"/>
        <end position="561"/>
    </location>
</feature>
<dbReference type="GO" id="GO:0005634">
    <property type="term" value="C:nucleus"/>
    <property type="evidence" value="ECO:0007669"/>
    <property type="project" value="UniProtKB-SubCell"/>
</dbReference>
<feature type="region of interest" description="Disordered" evidence="7">
    <location>
        <begin position="1264"/>
        <end position="1303"/>
    </location>
</feature>
<evidence type="ECO:0000256" key="7">
    <source>
        <dbReference type="SAM" id="MobiDB-lite"/>
    </source>
</evidence>
<evidence type="ECO:0000256" key="4">
    <source>
        <dbReference type="ARBA" id="ARBA00022843"/>
    </source>
</evidence>
<feature type="region of interest" description="Disordered" evidence="7">
    <location>
        <begin position="2092"/>
        <end position="2184"/>
    </location>
</feature>
<feature type="region of interest" description="Disordered" evidence="7">
    <location>
        <begin position="252"/>
        <end position="287"/>
    </location>
</feature>
<evidence type="ECO:0000313" key="10">
    <source>
        <dbReference type="Proteomes" id="UP000694402"/>
    </source>
</evidence>
<feature type="compositionally biased region" description="Polar residues" evidence="7">
    <location>
        <begin position="601"/>
        <end position="611"/>
    </location>
</feature>
<feature type="compositionally biased region" description="Basic and acidic residues" evidence="7">
    <location>
        <begin position="883"/>
        <end position="895"/>
    </location>
</feature>
<dbReference type="CDD" id="cd22673">
    <property type="entry name" value="FHA_Ki67"/>
    <property type="match status" value="2"/>
</dbReference>
<evidence type="ECO:0000256" key="3">
    <source>
        <dbReference type="ARBA" id="ARBA00022553"/>
    </source>
</evidence>
<dbReference type="InterPro" id="IPR008984">
    <property type="entry name" value="SMAD_FHA_dom_sf"/>
</dbReference>
<feature type="compositionally biased region" description="Low complexity" evidence="7">
    <location>
        <begin position="1204"/>
        <end position="1223"/>
    </location>
</feature>
<feature type="compositionally biased region" description="Basic residues" evidence="7">
    <location>
        <begin position="2315"/>
        <end position="2324"/>
    </location>
</feature>
<reference evidence="9" key="1">
    <citation type="submission" date="2025-08" db="UniProtKB">
        <authorList>
            <consortium name="Ensembl"/>
        </authorList>
    </citation>
    <scope>IDENTIFICATION</scope>
</reference>
<evidence type="ECO:0000256" key="2">
    <source>
        <dbReference type="ARBA" id="ARBA00022499"/>
    </source>
</evidence>
<protein>
    <recommendedName>
        <fullName evidence="8">FHA domain-containing protein</fullName>
    </recommendedName>
</protein>
<keyword evidence="2" id="KW-1017">Isopeptide bond</keyword>
<feature type="compositionally biased region" description="Polar residues" evidence="7">
    <location>
        <begin position="2300"/>
        <end position="2311"/>
    </location>
</feature>
<accession>A0A8C8JI48</accession>
<feature type="region of interest" description="Disordered" evidence="7">
    <location>
        <begin position="2219"/>
        <end position="2324"/>
    </location>
</feature>
<feature type="region of interest" description="Disordered" evidence="7">
    <location>
        <begin position="98"/>
        <end position="156"/>
    </location>
</feature>
<dbReference type="Pfam" id="PF15276">
    <property type="entry name" value="PP1_bind"/>
    <property type="match status" value="1"/>
</dbReference>
<feature type="region of interest" description="Disordered" evidence="7">
    <location>
        <begin position="1356"/>
        <end position="1480"/>
    </location>
</feature>
<evidence type="ECO:0000256" key="1">
    <source>
        <dbReference type="ARBA" id="ARBA00004123"/>
    </source>
</evidence>
<feature type="compositionally biased region" description="Basic and acidic residues" evidence="7">
    <location>
        <begin position="1507"/>
        <end position="1518"/>
    </location>
</feature>
<keyword evidence="4" id="KW-0832">Ubl conjugation</keyword>
<organism evidence="9 10">
    <name type="scientific">Oncorhynchus tshawytscha</name>
    <name type="common">Chinook salmon</name>
    <name type="synonym">Salmo tshawytscha</name>
    <dbReference type="NCBI Taxonomy" id="74940"/>
    <lineage>
        <taxon>Eukaryota</taxon>
        <taxon>Metazoa</taxon>
        <taxon>Chordata</taxon>
        <taxon>Craniata</taxon>
        <taxon>Vertebrata</taxon>
        <taxon>Euteleostomi</taxon>
        <taxon>Actinopterygii</taxon>
        <taxon>Neopterygii</taxon>
        <taxon>Teleostei</taxon>
        <taxon>Protacanthopterygii</taxon>
        <taxon>Salmoniformes</taxon>
        <taxon>Salmonidae</taxon>
        <taxon>Salmoninae</taxon>
        <taxon>Oncorhynchus</taxon>
    </lineage>
</organism>
<dbReference type="GO" id="GO:0007088">
    <property type="term" value="P:regulation of mitotic nuclear division"/>
    <property type="evidence" value="ECO:0007669"/>
    <property type="project" value="TreeGrafter"/>
</dbReference>
<dbReference type="InterPro" id="IPR000253">
    <property type="entry name" value="FHA_dom"/>
</dbReference>
<keyword evidence="3" id="KW-0597">Phosphoprotein</keyword>
<dbReference type="SMART" id="SM00240">
    <property type="entry name" value="FHA"/>
    <property type="match status" value="2"/>
</dbReference>
<evidence type="ECO:0000313" key="9">
    <source>
        <dbReference type="Ensembl" id="ENSOTSP00005092416.2"/>
    </source>
</evidence>
<name>A0A8C8JI48_ONCTS</name>
<feature type="compositionally biased region" description="Basic and acidic residues" evidence="7">
    <location>
        <begin position="125"/>
        <end position="147"/>
    </location>
</feature>
<feature type="region of interest" description="Disordered" evidence="7">
    <location>
        <begin position="466"/>
        <end position="611"/>
    </location>
</feature>
<feature type="compositionally biased region" description="Polar residues" evidence="7">
    <location>
        <begin position="1902"/>
        <end position="1911"/>
    </location>
</feature>
<feature type="compositionally biased region" description="Polar residues" evidence="7">
    <location>
        <begin position="110"/>
        <end position="119"/>
    </location>
</feature>
<feature type="region of interest" description="Disordered" evidence="7">
    <location>
        <begin position="1502"/>
        <end position="1522"/>
    </location>
</feature>
<comment type="subcellular location">
    <subcellularLocation>
        <location evidence="1">Nucleus</location>
    </subcellularLocation>
</comment>
<dbReference type="Pfam" id="PF00498">
    <property type="entry name" value="FHA"/>
    <property type="match status" value="2"/>
</dbReference>
<dbReference type="Ensembl" id="ENSOTST00005100233.2">
    <property type="protein sequence ID" value="ENSOTSP00005092416.2"/>
    <property type="gene ID" value="ENSOTSG00005043243.2"/>
</dbReference>
<feature type="region of interest" description="Disordered" evidence="7">
    <location>
        <begin position="425"/>
        <end position="444"/>
    </location>
</feature>
<dbReference type="PANTHER" id="PTHR21603:SF17">
    <property type="entry name" value="PROLIFERATION MARKER PROTEIN KI-67"/>
    <property type="match status" value="1"/>
</dbReference>
<dbReference type="PROSITE" id="PS50006">
    <property type="entry name" value="FHA_DOMAIN"/>
    <property type="match status" value="2"/>
</dbReference>
<feature type="region of interest" description="Disordered" evidence="7">
    <location>
        <begin position="1189"/>
        <end position="1252"/>
    </location>
</feature>
<dbReference type="Gene3D" id="2.60.200.20">
    <property type="match status" value="2"/>
</dbReference>
<feature type="region of interest" description="Disordered" evidence="7">
    <location>
        <begin position="1540"/>
        <end position="1570"/>
    </location>
</feature>
<reference evidence="9" key="2">
    <citation type="submission" date="2025-09" db="UniProtKB">
        <authorList>
            <consortium name="Ensembl"/>
        </authorList>
    </citation>
    <scope>IDENTIFICATION</scope>
</reference>
<evidence type="ECO:0000256" key="6">
    <source>
        <dbReference type="ARBA" id="ARBA00023306"/>
    </source>
</evidence>
<feature type="compositionally biased region" description="Low complexity" evidence="7">
    <location>
        <begin position="1264"/>
        <end position="1274"/>
    </location>
</feature>
<feature type="region of interest" description="Disordered" evidence="7">
    <location>
        <begin position="1591"/>
        <end position="1963"/>
    </location>
</feature>
<feature type="region of interest" description="Disordered" evidence="7">
    <location>
        <begin position="175"/>
        <end position="232"/>
    </location>
</feature>
<feature type="compositionally biased region" description="Polar residues" evidence="7">
    <location>
        <begin position="2103"/>
        <end position="2113"/>
    </location>
</feature>
<dbReference type="GeneTree" id="ENSGT00940000154352"/>